<feature type="region of interest" description="Disordered" evidence="1">
    <location>
        <begin position="1"/>
        <end position="37"/>
    </location>
</feature>
<sequence>MADQPDTRPSTESTPTEPDSAPEPDTEPDNGELGEAGLKALQAERDERKALQRKLRELEPLAEKAREFEESQKSEMEKLSERLQAAERDAETARSEALRYQVASRHGVGDEDAKLFLTGADEELLQKQAKRLAQLSTDKSPGKPRRSPVEELGLGMAPVDDNTAETDMNEWIRRHS</sequence>
<feature type="compositionally biased region" description="Low complexity" evidence="1">
    <location>
        <begin position="7"/>
        <end position="19"/>
    </location>
</feature>
<protein>
    <recommendedName>
        <fullName evidence="4">Scaffolding protein</fullName>
    </recommendedName>
</protein>
<dbReference type="RefSeq" id="WP_380619671.1">
    <property type="nucleotide sequence ID" value="NZ_JBHSDK010000012.1"/>
</dbReference>
<gene>
    <name evidence="2" type="ORF">ACFPET_08350</name>
</gene>
<feature type="compositionally biased region" description="Acidic residues" evidence="1">
    <location>
        <begin position="20"/>
        <end position="32"/>
    </location>
</feature>
<accession>A0ABV8TWN6</accession>
<feature type="region of interest" description="Disordered" evidence="1">
    <location>
        <begin position="131"/>
        <end position="176"/>
    </location>
</feature>
<reference evidence="3" key="1">
    <citation type="journal article" date="2019" name="Int. J. Syst. Evol. Microbiol.">
        <title>The Global Catalogue of Microorganisms (GCM) 10K type strain sequencing project: providing services to taxonomists for standard genome sequencing and annotation.</title>
        <authorList>
            <consortium name="The Broad Institute Genomics Platform"/>
            <consortium name="The Broad Institute Genome Sequencing Center for Infectious Disease"/>
            <person name="Wu L."/>
            <person name="Ma J."/>
        </authorList>
    </citation>
    <scope>NUCLEOTIDE SEQUENCE [LARGE SCALE GENOMIC DNA]</scope>
    <source>
        <strain evidence="3">IBRC-M 10908</strain>
    </source>
</reference>
<dbReference type="EMBL" id="JBHSDK010000012">
    <property type="protein sequence ID" value="MFC4335206.1"/>
    <property type="molecule type" value="Genomic_DNA"/>
</dbReference>
<proteinExistence type="predicted"/>
<evidence type="ECO:0000313" key="2">
    <source>
        <dbReference type="EMBL" id="MFC4335206.1"/>
    </source>
</evidence>
<dbReference type="Proteomes" id="UP001595823">
    <property type="component" value="Unassembled WGS sequence"/>
</dbReference>
<organism evidence="2 3">
    <name type="scientific">Salininema proteolyticum</name>
    <dbReference type="NCBI Taxonomy" id="1607685"/>
    <lineage>
        <taxon>Bacteria</taxon>
        <taxon>Bacillati</taxon>
        <taxon>Actinomycetota</taxon>
        <taxon>Actinomycetes</taxon>
        <taxon>Glycomycetales</taxon>
        <taxon>Glycomycetaceae</taxon>
        <taxon>Salininema</taxon>
    </lineage>
</organism>
<evidence type="ECO:0000313" key="3">
    <source>
        <dbReference type="Proteomes" id="UP001595823"/>
    </source>
</evidence>
<name>A0ABV8TWN6_9ACTN</name>
<evidence type="ECO:0008006" key="4">
    <source>
        <dbReference type="Google" id="ProtNLM"/>
    </source>
</evidence>
<keyword evidence="3" id="KW-1185">Reference proteome</keyword>
<evidence type="ECO:0000256" key="1">
    <source>
        <dbReference type="SAM" id="MobiDB-lite"/>
    </source>
</evidence>
<comment type="caution">
    <text evidence="2">The sequence shown here is derived from an EMBL/GenBank/DDBJ whole genome shotgun (WGS) entry which is preliminary data.</text>
</comment>
<feature type="region of interest" description="Disordered" evidence="1">
    <location>
        <begin position="59"/>
        <end position="95"/>
    </location>
</feature>